<gene>
    <name evidence="2" type="ORF">QNI19_39035</name>
</gene>
<evidence type="ECO:0000259" key="1">
    <source>
        <dbReference type="Pfam" id="PF04851"/>
    </source>
</evidence>
<dbReference type="SUPFAM" id="SSF52540">
    <property type="entry name" value="P-loop containing nucleoside triphosphate hydrolases"/>
    <property type="match status" value="1"/>
</dbReference>
<protein>
    <submittedName>
        <fullName evidence="2">DEAD/DEAH box helicase family protein</fullName>
    </submittedName>
</protein>
<dbReference type="EMBL" id="JASJOT010000088">
    <property type="protein sequence ID" value="MDJ1498983.1"/>
    <property type="molecule type" value="Genomic_DNA"/>
</dbReference>
<sequence>MTNRLIFKHAQGVNGEALPFSNSYLPKNKSLLALRDYQEECIAKLNEKHKSGKRRVILCLPTGAGKTVTFSEISRRALEVMNRGRVLILTDRIELLHQAASTLGKAGIQTGILSAGMKHIPRQR</sequence>
<dbReference type="InterPro" id="IPR006935">
    <property type="entry name" value="Helicase/UvrB_N"/>
</dbReference>
<dbReference type="Gene3D" id="3.40.50.300">
    <property type="entry name" value="P-loop containing nucleotide triphosphate hydrolases"/>
    <property type="match status" value="1"/>
</dbReference>
<comment type="caution">
    <text evidence="2">The sequence shown here is derived from an EMBL/GenBank/DDBJ whole genome shotgun (WGS) entry which is preliminary data.</text>
</comment>
<dbReference type="Proteomes" id="UP001228581">
    <property type="component" value="Unassembled WGS sequence"/>
</dbReference>
<feature type="non-terminal residue" evidence="2">
    <location>
        <position position="124"/>
    </location>
</feature>
<proteinExistence type="predicted"/>
<keyword evidence="2" id="KW-0378">Hydrolase</keyword>
<keyword evidence="3" id="KW-1185">Reference proteome</keyword>
<reference evidence="2 3" key="1">
    <citation type="submission" date="2023-05" db="EMBL/GenBank/DDBJ databases">
        <authorList>
            <person name="Zhang X."/>
        </authorList>
    </citation>
    <scope>NUCLEOTIDE SEQUENCE [LARGE SCALE GENOMIC DNA]</scope>
    <source>
        <strain evidence="2 3">DM2B3-1</strain>
    </source>
</reference>
<keyword evidence="2" id="KW-0067">ATP-binding</keyword>
<keyword evidence="2" id="KW-0347">Helicase</keyword>
<dbReference type="Pfam" id="PF04851">
    <property type="entry name" value="ResIII"/>
    <property type="match status" value="1"/>
</dbReference>
<accession>A0ABT7CZ12</accession>
<evidence type="ECO:0000313" key="3">
    <source>
        <dbReference type="Proteomes" id="UP001228581"/>
    </source>
</evidence>
<feature type="domain" description="Helicase/UvrB N-terminal" evidence="1">
    <location>
        <begin position="32"/>
        <end position="105"/>
    </location>
</feature>
<dbReference type="InterPro" id="IPR027417">
    <property type="entry name" value="P-loop_NTPase"/>
</dbReference>
<evidence type="ECO:0000313" key="2">
    <source>
        <dbReference type="EMBL" id="MDJ1498983.1"/>
    </source>
</evidence>
<name>A0ABT7CZ12_9BACT</name>
<keyword evidence="2" id="KW-0547">Nucleotide-binding</keyword>
<dbReference type="GO" id="GO:0004386">
    <property type="term" value="F:helicase activity"/>
    <property type="evidence" value="ECO:0007669"/>
    <property type="project" value="UniProtKB-KW"/>
</dbReference>
<dbReference type="RefSeq" id="WP_314006066.1">
    <property type="nucleotide sequence ID" value="NZ_JASJOT010000088.1"/>
</dbReference>
<organism evidence="2 3">
    <name type="scientific">Xanthocytophaga flava</name>
    <dbReference type="NCBI Taxonomy" id="3048013"/>
    <lineage>
        <taxon>Bacteria</taxon>
        <taxon>Pseudomonadati</taxon>
        <taxon>Bacteroidota</taxon>
        <taxon>Cytophagia</taxon>
        <taxon>Cytophagales</taxon>
        <taxon>Rhodocytophagaceae</taxon>
        <taxon>Xanthocytophaga</taxon>
    </lineage>
</organism>
<dbReference type="PANTHER" id="PTHR47396">
    <property type="entry name" value="TYPE I RESTRICTION ENZYME ECOKI R PROTEIN"/>
    <property type="match status" value="1"/>
</dbReference>
<dbReference type="PANTHER" id="PTHR47396:SF1">
    <property type="entry name" value="ATP-DEPENDENT HELICASE IRC3-RELATED"/>
    <property type="match status" value="1"/>
</dbReference>
<dbReference type="InterPro" id="IPR050742">
    <property type="entry name" value="Helicase_Restrict-Modif_Enz"/>
</dbReference>